<sequence>MTEVLSEPKSTPLLQKPMTTLKPEVIVERDMGLFHHVEPLGSDTCGFFTLPKDVQSGTRTRVCGDSSASCAPFGSYLGCGIRPHTICFNGTEPACAPSARIGDQTLCCHKTRSTNGECQTFIRDDGALGEKTLLGCRETDVAWDPIVYLKTATEDFSMSTIVTISAMPISSTPLEEALASSTPTLTATSTAPAAPVPIMNDSDSTHTHTGVIIGGVLGSLAILGTVACVTVWLVVRRRQASRSSCSTEGRASSLPTLELPAQQPCVSHRVAVEEEFGQKSLSPVRTSCEIHQAPAYDAVGSPVKPAELD</sequence>
<dbReference type="OrthoDB" id="4847782at2759"/>
<evidence type="ECO:0000313" key="2">
    <source>
        <dbReference type="EMBL" id="KDN66920.1"/>
    </source>
</evidence>
<dbReference type="eggNOG" id="ENOG502R9PS">
    <property type="taxonomic scope" value="Eukaryota"/>
</dbReference>
<dbReference type="HOGENOM" id="CLU_900195_0_0_1"/>
<dbReference type="STRING" id="1173701.A0A066XLM0"/>
<evidence type="ECO:0000313" key="3">
    <source>
        <dbReference type="Proteomes" id="UP000027238"/>
    </source>
</evidence>
<gene>
    <name evidence="2" type="ORF">CSUB01_05232</name>
</gene>
<organism evidence="2 3">
    <name type="scientific">Colletotrichum sublineola</name>
    <name type="common">Sorghum anthracnose fungus</name>
    <dbReference type="NCBI Taxonomy" id="1173701"/>
    <lineage>
        <taxon>Eukaryota</taxon>
        <taxon>Fungi</taxon>
        <taxon>Dikarya</taxon>
        <taxon>Ascomycota</taxon>
        <taxon>Pezizomycotina</taxon>
        <taxon>Sordariomycetes</taxon>
        <taxon>Hypocreomycetidae</taxon>
        <taxon>Glomerellales</taxon>
        <taxon>Glomerellaceae</taxon>
        <taxon>Colletotrichum</taxon>
        <taxon>Colletotrichum graminicola species complex</taxon>
    </lineage>
</organism>
<protein>
    <submittedName>
        <fullName evidence="2">Uncharacterized protein</fullName>
    </submittedName>
</protein>
<keyword evidence="1" id="KW-1133">Transmembrane helix</keyword>
<dbReference type="EMBL" id="JMSE01000878">
    <property type="protein sequence ID" value="KDN66920.1"/>
    <property type="molecule type" value="Genomic_DNA"/>
</dbReference>
<keyword evidence="1" id="KW-0472">Membrane</keyword>
<comment type="caution">
    <text evidence="2">The sequence shown here is derived from an EMBL/GenBank/DDBJ whole genome shotgun (WGS) entry which is preliminary data.</text>
</comment>
<name>A0A066XLM0_COLSU</name>
<feature type="transmembrane region" description="Helical" evidence="1">
    <location>
        <begin position="211"/>
        <end position="235"/>
    </location>
</feature>
<keyword evidence="1" id="KW-0812">Transmembrane</keyword>
<dbReference type="Proteomes" id="UP000027238">
    <property type="component" value="Unassembled WGS sequence"/>
</dbReference>
<reference evidence="3" key="1">
    <citation type="journal article" date="2014" name="Genome Announc.">
        <title>Draft genome sequence of Colletotrichum sublineola, a destructive pathogen of cultivated sorghum.</title>
        <authorList>
            <person name="Baroncelli R."/>
            <person name="Sanz-Martin J.M."/>
            <person name="Rech G.E."/>
            <person name="Sukno S.A."/>
            <person name="Thon M.R."/>
        </authorList>
    </citation>
    <scope>NUCLEOTIDE SEQUENCE [LARGE SCALE GENOMIC DNA]</scope>
    <source>
        <strain evidence="3">TX430BB</strain>
    </source>
</reference>
<evidence type="ECO:0000256" key="1">
    <source>
        <dbReference type="SAM" id="Phobius"/>
    </source>
</evidence>
<accession>A0A066XLM0</accession>
<keyword evidence="3" id="KW-1185">Reference proteome</keyword>
<proteinExistence type="predicted"/>
<dbReference type="OMA" id="PHTICFN"/>
<dbReference type="AlphaFoldDB" id="A0A066XLM0"/>